<evidence type="ECO:0000313" key="7">
    <source>
        <dbReference type="EMBL" id="CAG2145407.1"/>
    </source>
</evidence>
<sequence>MSPGGTRAEAMPLSQRLRQWARSLKSSLVMLWFCSRHPDTPLAARLLAVLVVAYAFSPIDLIPDFIPVLGYVDDVLLVPLGIWLALRLVPAAVKADCRAQADAWQASKRARPRNLWAAAAIVVVWALLAWLGWRWWSGR</sequence>
<evidence type="ECO:0000256" key="4">
    <source>
        <dbReference type="ARBA" id="ARBA00023136"/>
    </source>
</evidence>
<feature type="transmembrane region" description="Helical" evidence="5">
    <location>
        <begin position="114"/>
        <end position="133"/>
    </location>
</feature>
<feature type="transmembrane region" description="Helical" evidence="5">
    <location>
        <begin position="75"/>
        <end position="93"/>
    </location>
</feature>
<evidence type="ECO:0000259" key="6">
    <source>
        <dbReference type="Pfam" id="PF06803"/>
    </source>
</evidence>
<dbReference type="EMBL" id="CAJPUY010000010">
    <property type="protein sequence ID" value="CAG2145407.1"/>
    <property type="molecule type" value="Genomic_DNA"/>
</dbReference>
<organism evidence="7 8">
    <name type="scientific">Cupriavidus yeoncheonensis</name>
    <dbReference type="NCBI Taxonomy" id="1462994"/>
    <lineage>
        <taxon>Bacteria</taxon>
        <taxon>Pseudomonadati</taxon>
        <taxon>Pseudomonadota</taxon>
        <taxon>Betaproteobacteria</taxon>
        <taxon>Burkholderiales</taxon>
        <taxon>Burkholderiaceae</taxon>
        <taxon>Cupriavidus</taxon>
    </lineage>
</organism>
<dbReference type="Proteomes" id="UP000672934">
    <property type="component" value="Unassembled WGS sequence"/>
</dbReference>
<name>A0A916IV68_9BURK</name>
<gene>
    <name evidence="7" type="ORF">LMG31506_03206</name>
</gene>
<keyword evidence="3 5" id="KW-1133">Transmembrane helix</keyword>
<dbReference type="GO" id="GO:0012505">
    <property type="term" value="C:endomembrane system"/>
    <property type="evidence" value="ECO:0007669"/>
    <property type="project" value="UniProtKB-SubCell"/>
</dbReference>
<keyword evidence="4 5" id="KW-0472">Membrane</keyword>
<feature type="domain" description="DUF1232" evidence="6">
    <location>
        <begin position="44"/>
        <end position="80"/>
    </location>
</feature>
<protein>
    <recommendedName>
        <fullName evidence="6">DUF1232 domain-containing protein</fullName>
    </recommendedName>
</protein>
<reference evidence="7" key="1">
    <citation type="submission" date="2021-03" db="EMBL/GenBank/DDBJ databases">
        <authorList>
            <person name="Peeters C."/>
        </authorList>
    </citation>
    <scope>NUCLEOTIDE SEQUENCE</scope>
    <source>
        <strain evidence="7">LMG 31506</strain>
    </source>
</reference>
<evidence type="ECO:0000256" key="2">
    <source>
        <dbReference type="ARBA" id="ARBA00022692"/>
    </source>
</evidence>
<evidence type="ECO:0000256" key="3">
    <source>
        <dbReference type="ARBA" id="ARBA00022989"/>
    </source>
</evidence>
<keyword evidence="8" id="KW-1185">Reference proteome</keyword>
<accession>A0A916IV68</accession>
<keyword evidence="2 5" id="KW-0812">Transmembrane</keyword>
<evidence type="ECO:0000256" key="1">
    <source>
        <dbReference type="ARBA" id="ARBA00004127"/>
    </source>
</evidence>
<dbReference type="AlphaFoldDB" id="A0A916IV68"/>
<comment type="subcellular location">
    <subcellularLocation>
        <location evidence="1">Endomembrane system</location>
        <topology evidence="1">Multi-pass membrane protein</topology>
    </subcellularLocation>
</comment>
<dbReference type="InterPro" id="IPR010652">
    <property type="entry name" value="DUF1232"/>
</dbReference>
<feature type="transmembrane region" description="Helical" evidence="5">
    <location>
        <begin position="42"/>
        <end position="63"/>
    </location>
</feature>
<dbReference type="Pfam" id="PF06803">
    <property type="entry name" value="DUF1232"/>
    <property type="match status" value="1"/>
</dbReference>
<evidence type="ECO:0000256" key="5">
    <source>
        <dbReference type="SAM" id="Phobius"/>
    </source>
</evidence>
<comment type="caution">
    <text evidence="7">The sequence shown here is derived from an EMBL/GenBank/DDBJ whole genome shotgun (WGS) entry which is preliminary data.</text>
</comment>
<proteinExistence type="predicted"/>
<evidence type="ECO:0000313" key="8">
    <source>
        <dbReference type="Proteomes" id="UP000672934"/>
    </source>
</evidence>